<sequence>MKFPLWHYLRQPVFSAQQSTIFSPIKFQRQRQVRHLEQCWTVTYRPEEQLP</sequence>
<dbReference type="EMBL" id="JADEXG010000023">
    <property type="protein sequence ID" value="MBE9077921.1"/>
    <property type="molecule type" value="Genomic_DNA"/>
</dbReference>
<protein>
    <submittedName>
        <fullName evidence="1">Uncharacterized protein</fullName>
    </submittedName>
</protein>
<reference evidence="1" key="1">
    <citation type="submission" date="2020-10" db="EMBL/GenBank/DDBJ databases">
        <authorList>
            <person name="Castelo-Branco R."/>
            <person name="Eusebio N."/>
            <person name="Adriana R."/>
            <person name="Vieira A."/>
            <person name="Brugerolle De Fraissinette N."/>
            <person name="Rezende De Castro R."/>
            <person name="Schneider M.P."/>
            <person name="Vasconcelos V."/>
            <person name="Leao P.N."/>
        </authorList>
    </citation>
    <scope>NUCLEOTIDE SEQUENCE</scope>
    <source>
        <strain evidence="1">LEGE 07310</strain>
    </source>
</reference>
<evidence type="ECO:0000313" key="2">
    <source>
        <dbReference type="Proteomes" id="UP000636505"/>
    </source>
</evidence>
<name>A0A8J7ADE6_9CYAN</name>
<gene>
    <name evidence="1" type="ORF">IQ241_11555</name>
</gene>
<dbReference type="AlphaFoldDB" id="A0A8J7ADE6"/>
<dbReference type="Proteomes" id="UP000636505">
    <property type="component" value="Unassembled WGS sequence"/>
</dbReference>
<proteinExistence type="predicted"/>
<dbReference type="RefSeq" id="WP_193907214.1">
    <property type="nucleotide sequence ID" value="NZ_JADEXG010000023.1"/>
</dbReference>
<comment type="caution">
    <text evidence="1">The sequence shown here is derived from an EMBL/GenBank/DDBJ whole genome shotgun (WGS) entry which is preliminary data.</text>
</comment>
<accession>A0A8J7ADE6</accession>
<organism evidence="1 2">
    <name type="scientific">Vasconcelosia minhoensis LEGE 07310</name>
    <dbReference type="NCBI Taxonomy" id="915328"/>
    <lineage>
        <taxon>Bacteria</taxon>
        <taxon>Bacillati</taxon>
        <taxon>Cyanobacteriota</taxon>
        <taxon>Cyanophyceae</taxon>
        <taxon>Nodosilineales</taxon>
        <taxon>Cymatolegaceae</taxon>
        <taxon>Vasconcelosia</taxon>
        <taxon>Vasconcelosia minhoensis</taxon>
    </lineage>
</organism>
<evidence type="ECO:0000313" key="1">
    <source>
        <dbReference type="EMBL" id="MBE9077921.1"/>
    </source>
</evidence>
<keyword evidence="2" id="KW-1185">Reference proteome</keyword>